<reference evidence="3 4" key="1">
    <citation type="submission" date="2023-10" db="EMBL/GenBank/DDBJ databases">
        <title>Chromosome-scale genome assembly provides insights into flower coloration mechanisms of Canna indica.</title>
        <authorList>
            <person name="Li C."/>
        </authorList>
    </citation>
    <scope>NUCLEOTIDE SEQUENCE [LARGE SCALE GENOMIC DNA]</scope>
    <source>
        <tissue evidence="3">Flower</tissue>
    </source>
</reference>
<dbReference type="PANTHER" id="PTHR33564">
    <property type="entry name" value="TRANSMEMBRANE PROTEIN"/>
    <property type="match status" value="1"/>
</dbReference>
<keyword evidence="1" id="KW-0175">Coiled coil</keyword>
<keyword evidence="2" id="KW-0812">Transmembrane</keyword>
<proteinExistence type="predicted"/>
<keyword evidence="2" id="KW-0472">Membrane</keyword>
<organism evidence="3 4">
    <name type="scientific">Canna indica</name>
    <name type="common">Indian-shot</name>
    <dbReference type="NCBI Taxonomy" id="4628"/>
    <lineage>
        <taxon>Eukaryota</taxon>
        <taxon>Viridiplantae</taxon>
        <taxon>Streptophyta</taxon>
        <taxon>Embryophyta</taxon>
        <taxon>Tracheophyta</taxon>
        <taxon>Spermatophyta</taxon>
        <taxon>Magnoliopsida</taxon>
        <taxon>Liliopsida</taxon>
        <taxon>Zingiberales</taxon>
        <taxon>Cannaceae</taxon>
        <taxon>Canna</taxon>
    </lineage>
</organism>
<dbReference type="EMBL" id="CP136894">
    <property type="protein sequence ID" value="WOL09227.1"/>
    <property type="molecule type" value="Genomic_DNA"/>
</dbReference>
<keyword evidence="4" id="KW-1185">Reference proteome</keyword>
<protein>
    <submittedName>
        <fullName evidence="3">Uncharacterized protein</fullName>
    </submittedName>
</protein>
<evidence type="ECO:0000313" key="4">
    <source>
        <dbReference type="Proteomes" id="UP001327560"/>
    </source>
</evidence>
<feature type="coiled-coil region" evidence="1">
    <location>
        <begin position="68"/>
        <end position="95"/>
    </location>
</feature>
<dbReference type="AlphaFoldDB" id="A0AAQ3KNK1"/>
<dbReference type="PANTHER" id="PTHR33564:SF11">
    <property type="entry name" value="OS06G0604600 PROTEIN"/>
    <property type="match status" value="1"/>
</dbReference>
<keyword evidence="2" id="KW-1133">Transmembrane helix</keyword>
<evidence type="ECO:0000313" key="3">
    <source>
        <dbReference type="EMBL" id="WOL09227.1"/>
    </source>
</evidence>
<evidence type="ECO:0000256" key="1">
    <source>
        <dbReference type="SAM" id="Coils"/>
    </source>
</evidence>
<accession>A0AAQ3KNK1</accession>
<sequence length="148" mass="16358">MLQSSRIANTTMSSSSSSLMTSHGVALATAVAVSGTMILLALCRPKPPVLDDPNSAAPSWCPQLPRSCISSSEERKKLKNEKKKKKKKRVQFAAEVVEFAVTSCNEAAATVETHEEERRPARRMPANRAALYNGILRDRVMQRMTYSY</sequence>
<evidence type="ECO:0000256" key="2">
    <source>
        <dbReference type="SAM" id="Phobius"/>
    </source>
</evidence>
<feature type="transmembrane region" description="Helical" evidence="2">
    <location>
        <begin position="20"/>
        <end position="42"/>
    </location>
</feature>
<gene>
    <name evidence="3" type="ORF">Cni_G17980</name>
</gene>
<name>A0AAQ3KNK1_9LILI</name>
<dbReference type="Proteomes" id="UP001327560">
    <property type="component" value="Chromosome 5"/>
</dbReference>